<dbReference type="AlphaFoldDB" id="A0A6B0SK49"/>
<reference evidence="1 2" key="1">
    <citation type="submission" date="2019-12" db="EMBL/GenBank/DDBJ databases">
        <title>Isolation and characterization of three novel carbon monoxide-oxidizing members of Halobacteria from salione crusts and soils.</title>
        <authorList>
            <person name="Myers M.R."/>
            <person name="King G.M."/>
        </authorList>
    </citation>
    <scope>NUCLEOTIDE SEQUENCE [LARGE SCALE GENOMIC DNA]</scope>
    <source>
        <strain evidence="1 2">PCN9</strain>
    </source>
</reference>
<dbReference type="Gene3D" id="1.10.490.110">
    <property type="entry name" value="Uncharacterized conserved protein DUF2267"/>
    <property type="match status" value="1"/>
</dbReference>
<dbReference type="InterPro" id="IPR038282">
    <property type="entry name" value="DUF2267_sf"/>
</dbReference>
<protein>
    <submittedName>
        <fullName evidence="1">DUF2267 domain-containing protein</fullName>
    </submittedName>
</protein>
<sequence>MNFDEFTGELQHRLEFSDTGETVRAIRATLSTLGQRIPEGNAADLAASLPMEIKWYLTGPVDEHGQRFDWREFVARVSEIEGTDRSDAAYHAQVVVDFVETQVPASDFRQLRDQLPADENWGKLFEVVDAGGWGDAEEAQAGGGPQSGDDA</sequence>
<dbReference type="InterPro" id="IPR018727">
    <property type="entry name" value="DUF2267"/>
</dbReference>
<name>A0A6B0SK49_9EURY</name>
<dbReference type="EMBL" id="WUUU01000002">
    <property type="protein sequence ID" value="MXR19250.1"/>
    <property type="molecule type" value="Genomic_DNA"/>
</dbReference>
<keyword evidence="2" id="KW-1185">Reference proteome</keyword>
<dbReference type="RefSeq" id="WP_159524844.1">
    <property type="nucleotide sequence ID" value="NZ_WUUU01000002.1"/>
</dbReference>
<dbReference type="Pfam" id="PF10025">
    <property type="entry name" value="DUF2267"/>
    <property type="match status" value="1"/>
</dbReference>
<comment type="caution">
    <text evidence="1">The sequence shown here is derived from an EMBL/GenBank/DDBJ whole genome shotgun (WGS) entry which is preliminary data.</text>
</comment>
<proteinExistence type="predicted"/>
<gene>
    <name evidence="1" type="ORF">GRX66_01020</name>
</gene>
<dbReference type="Proteomes" id="UP000471521">
    <property type="component" value="Unassembled WGS sequence"/>
</dbReference>
<accession>A0A6B0SK49</accession>
<evidence type="ECO:0000313" key="1">
    <source>
        <dbReference type="EMBL" id="MXR19250.1"/>
    </source>
</evidence>
<dbReference type="OrthoDB" id="212282at2157"/>
<organism evidence="1 2">
    <name type="scientific">Halobacterium bonnevillei</name>
    <dbReference type="NCBI Taxonomy" id="2692200"/>
    <lineage>
        <taxon>Archaea</taxon>
        <taxon>Methanobacteriati</taxon>
        <taxon>Methanobacteriota</taxon>
        <taxon>Stenosarchaea group</taxon>
        <taxon>Halobacteria</taxon>
        <taxon>Halobacteriales</taxon>
        <taxon>Halobacteriaceae</taxon>
        <taxon>Halobacterium</taxon>
    </lineage>
</organism>
<evidence type="ECO:0000313" key="2">
    <source>
        <dbReference type="Proteomes" id="UP000471521"/>
    </source>
</evidence>